<dbReference type="PROSITE" id="PS51012">
    <property type="entry name" value="ABC_TM2"/>
    <property type="match status" value="1"/>
</dbReference>
<comment type="caution">
    <text evidence="7">The sequence shown here is derived from an EMBL/GenBank/DDBJ whole genome shotgun (WGS) entry which is preliminary data.</text>
</comment>
<dbReference type="EMBL" id="JAUHTR010000007">
    <property type="protein sequence ID" value="MDN4525701.1"/>
    <property type="molecule type" value="Genomic_DNA"/>
</dbReference>
<dbReference type="Pfam" id="PF12698">
    <property type="entry name" value="ABC2_membrane_3"/>
    <property type="match status" value="1"/>
</dbReference>
<dbReference type="RefSeq" id="WP_301166728.1">
    <property type="nucleotide sequence ID" value="NZ_JAUHTR010000007.1"/>
</dbReference>
<feature type="transmembrane region" description="Helical" evidence="5">
    <location>
        <begin position="257"/>
        <end position="279"/>
    </location>
</feature>
<dbReference type="InterPro" id="IPR052902">
    <property type="entry name" value="ABC-2_transporter"/>
</dbReference>
<evidence type="ECO:0000313" key="7">
    <source>
        <dbReference type="EMBL" id="MDN4525701.1"/>
    </source>
</evidence>
<keyword evidence="8" id="KW-1185">Reference proteome</keyword>
<reference evidence="7" key="1">
    <citation type="submission" date="2023-07" db="EMBL/GenBank/DDBJ databases">
        <title>Fictibacillus sp. isolated from freshwater pond.</title>
        <authorList>
            <person name="Kirdat K."/>
            <person name="Bhat A."/>
            <person name="Mourya A."/>
            <person name="Yadav A."/>
        </authorList>
    </citation>
    <scope>NUCLEOTIDE SEQUENCE</scope>
    <source>
        <strain evidence="7">NE201</strain>
    </source>
</reference>
<dbReference type="Proteomes" id="UP001172721">
    <property type="component" value="Unassembled WGS sequence"/>
</dbReference>
<feature type="transmembrane region" description="Helical" evidence="5">
    <location>
        <begin position="344"/>
        <end position="365"/>
    </location>
</feature>
<dbReference type="PANTHER" id="PTHR43027:SF1">
    <property type="entry name" value="DOXORUBICIN RESISTANCE ABC TRANSPORTER PERMEASE PROTEIN DRRC-RELATED"/>
    <property type="match status" value="1"/>
</dbReference>
<evidence type="ECO:0000256" key="1">
    <source>
        <dbReference type="ARBA" id="ARBA00004141"/>
    </source>
</evidence>
<evidence type="ECO:0000256" key="5">
    <source>
        <dbReference type="SAM" id="Phobius"/>
    </source>
</evidence>
<protein>
    <submittedName>
        <fullName evidence="7">ABC transporter permease</fullName>
    </submittedName>
</protein>
<evidence type="ECO:0000256" key="3">
    <source>
        <dbReference type="ARBA" id="ARBA00022989"/>
    </source>
</evidence>
<keyword evidence="3 5" id="KW-1133">Transmembrane helix</keyword>
<name>A0ABT8HY46_9BACL</name>
<dbReference type="PANTHER" id="PTHR43027">
    <property type="entry name" value="DOXORUBICIN RESISTANCE ABC TRANSPORTER PERMEASE PROTEIN DRRC-RELATED"/>
    <property type="match status" value="1"/>
</dbReference>
<comment type="subcellular location">
    <subcellularLocation>
        <location evidence="1">Membrane</location>
        <topology evidence="1">Multi-pass membrane protein</topology>
    </subcellularLocation>
</comment>
<feature type="transmembrane region" description="Helical" evidence="5">
    <location>
        <begin position="224"/>
        <end position="245"/>
    </location>
</feature>
<feature type="transmembrane region" description="Helical" evidence="5">
    <location>
        <begin position="180"/>
        <end position="203"/>
    </location>
</feature>
<evidence type="ECO:0000259" key="6">
    <source>
        <dbReference type="PROSITE" id="PS51012"/>
    </source>
</evidence>
<evidence type="ECO:0000313" key="8">
    <source>
        <dbReference type="Proteomes" id="UP001172721"/>
    </source>
</evidence>
<gene>
    <name evidence="7" type="ORF">QYB97_14545</name>
</gene>
<sequence length="385" mass="42401">MNVFNIALMQLKISIRDKRTLIFMLAFPIVMMLVLGSALSNAFDNHLEIDKMKVLYKETDNTNIAPYFEQFTKAAKKENIHFYKASDSADGKKEVRQNHYDAYVEVSNEGMNFYGSERNSIESSIVQGMLTAFADKYNLVSQVAKVKPGHTQAVLAGGSSHDYVKETSLNAKKAPGSMDYYAVAVTTMIALYGAIGATFLLRGERTRNTAVRLAVAPITKAEIFLGKIIGSIVLNLLSLLLIVAVSSFLFKANWGDHLGFVILILLSEVFLAVSFGLGISYMVKTGEAARTLILIILQLASFFGGAYFKIEGADGLMKFIMNLSPITWANTAITKIIYNNDLAASFQVIGLNLGIAIVFLSIAIVGRDLNERSPLAHLKFVEFYH</sequence>
<evidence type="ECO:0000256" key="2">
    <source>
        <dbReference type="ARBA" id="ARBA00022692"/>
    </source>
</evidence>
<accession>A0ABT8HY46</accession>
<keyword evidence="2 5" id="KW-0812">Transmembrane</keyword>
<feature type="domain" description="ABC transmembrane type-2" evidence="6">
    <location>
        <begin position="140"/>
        <end position="370"/>
    </location>
</feature>
<evidence type="ECO:0000256" key="4">
    <source>
        <dbReference type="ARBA" id="ARBA00023136"/>
    </source>
</evidence>
<keyword evidence="4 5" id="KW-0472">Membrane</keyword>
<organism evidence="7 8">
    <name type="scientific">Fictibacillus fluitans</name>
    <dbReference type="NCBI Taxonomy" id="3058422"/>
    <lineage>
        <taxon>Bacteria</taxon>
        <taxon>Bacillati</taxon>
        <taxon>Bacillota</taxon>
        <taxon>Bacilli</taxon>
        <taxon>Bacillales</taxon>
        <taxon>Fictibacillaceae</taxon>
        <taxon>Fictibacillus</taxon>
    </lineage>
</organism>
<dbReference type="InterPro" id="IPR047817">
    <property type="entry name" value="ABC2_TM_bact-type"/>
</dbReference>
<feature type="transmembrane region" description="Helical" evidence="5">
    <location>
        <begin position="21"/>
        <end position="43"/>
    </location>
</feature>
<proteinExistence type="predicted"/>
<dbReference type="InterPro" id="IPR013525">
    <property type="entry name" value="ABC2_TM"/>
</dbReference>
<feature type="transmembrane region" description="Helical" evidence="5">
    <location>
        <begin position="291"/>
        <end position="310"/>
    </location>
</feature>